<evidence type="ECO:0000313" key="2">
    <source>
        <dbReference type="EMBL" id="MBM3316629.1"/>
    </source>
</evidence>
<name>A0A937X9P8_UNCEI</name>
<comment type="caution">
    <text evidence="2">The sequence shown here is derived from an EMBL/GenBank/DDBJ whole genome shotgun (WGS) entry which is preliminary data.</text>
</comment>
<gene>
    <name evidence="2" type="ORF">FJY75_02140</name>
</gene>
<dbReference type="Proteomes" id="UP000748308">
    <property type="component" value="Unassembled WGS sequence"/>
</dbReference>
<accession>A0A937X9P8</accession>
<dbReference type="AlphaFoldDB" id="A0A937X9P8"/>
<reference evidence="2" key="1">
    <citation type="submission" date="2019-03" db="EMBL/GenBank/DDBJ databases">
        <title>Lake Tanganyika Metagenome-Assembled Genomes (MAGs).</title>
        <authorList>
            <person name="Tran P."/>
        </authorList>
    </citation>
    <scope>NUCLEOTIDE SEQUENCE</scope>
    <source>
        <strain evidence="2">M_DeepCast_400m_m2_100</strain>
    </source>
</reference>
<keyword evidence="1" id="KW-1133">Transmembrane helix</keyword>
<sequence length="224" mass="25855">MAKQKPGVKRFAGRWVREGEQHRDRRRLLRAVLGRFWYLLVPFLGIMCANDTHVRPDLEDMKNARNLELKDVLDRKDDLRAQTAAVYGEVVGVQDMVDTLYAPRIEMFAAIRDSLGETRAVYDETLPETRARIDSLEAVSGELLAEVDHASSTYRRRSATLDSLVAWQAALDDSIVALDEQIAMRTDHLYRLRHPREYQRKDALFIGTGEYPRRDENPSRERGQ</sequence>
<dbReference type="EMBL" id="VGIY01000027">
    <property type="protein sequence ID" value="MBM3316629.1"/>
    <property type="molecule type" value="Genomic_DNA"/>
</dbReference>
<feature type="transmembrane region" description="Helical" evidence="1">
    <location>
        <begin position="28"/>
        <end position="47"/>
    </location>
</feature>
<evidence type="ECO:0000256" key="1">
    <source>
        <dbReference type="SAM" id="Phobius"/>
    </source>
</evidence>
<protein>
    <submittedName>
        <fullName evidence="2">Uncharacterized protein</fullName>
    </submittedName>
</protein>
<proteinExistence type="predicted"/>
<evidence type="ECO:0000313" key="3">
    <source>
        <dbReference type="Proteomes" id="UP000748308"/>
    </source>
</evidence>
<organism evidence="2 3">
    <name type="scientific">Eiseniibacteriota bacterium</name>
    <dbReference type="NCBI Taxonomy" id="2212470"/>
    <lineage>
        <taxon>Bacteria</taxon>
        <taxon>Candidatus Eiseniibacteriota</taxon>
    </lineage>
</organism>
<keyword evidence="1" id="KW-0472">Membrane</keyword>
<keyword evidence="1" id="KW-0812">Transmembrane</keyword>